<evidence type="ECO:0000256" key="1">
    <source>
        <dbReference type="SAM" id="MobiDB-lite"/>
    </source>
</evidence>
<feature type="region of interest" description="Disordered" evidence="1">
    <location>
        <begin position="1"/>
        <end position="24"/>
    </location>
</feature>
<name>A0ABQ3X9X2_9ACTN</name>
<comment type="caution">
    <text evidence="2">The sequence shown here is derived from an EMBL/GenBank/DDBJ whole genome shotgun (WGS) entry which is preliminary data.</text>
</comment>
<organism evidence="2 3">
    <name type="scientific">Actinoplanes couchii</name>
    <dbReference type="NCBI Taxonomy" id="403638"/>
    <lineage>
        <taxon>Bacteria</taxon>
        <taxon>Bacillati</taxon>
        <taxon>Actinomycetota</taxon>
        <taxon>Actinomycetes</taxon>
        <taxon>Micromonosporales</taxon>
        <taxon>Micromonosporaceae</taxon>
        <taxon>Actinoplanes</taxon>
    </lineage>
</organism>
<reference evidence="2 3" key="1">
    <citation type="submission" date="2021-01" db="EMBL/GenBank/DDBJ databases">
        <title>Whole genome shotgun sequence of Actinoplanes couchii NBRC 106145.</title>
        <authorList>
            <person name="Komaki H."/>
            <person name="Tamura T."/>
        </authorList>
    </citation>
    <scope>NUCLEOTIDE SEQUENCE [LARGE SCALE GENOMIC DNA]</scope>
    <source>
        <strain evidence="2 3">NBRC 106145</strain>
    </source>
</reference>
<keyword evidence="3" id="KW-1185">Reference proteome</keyword>
<proteinExistence type="predicted"/>
<sequence>MVLLPDDDEDDDVVEDVDEPDEVDDDVDEVDAGVASGFFVGVSEDAADFSALTLPERESLR</sequence>
<protein>
    <submittedName>
        <fullName evidence="2">Uncharacterized protein</fullName>
    </submittedName>
</protein>
<accession>A0ABQ3X9X2</accession>
<evidence type="ECO:0000313" key="2">
    <source>
        <dbReference type="EMBL" id="GID55316.1"/>
    </source>
</evidence>
<gene>
    <name evidence="2" type="ORF">Aco03nite_037200</name>
</gene>
<dbReference type="EMBL" id="BOMG01000048">
    <property type="protein sequence ID" value="GID55316.1"/>
    <property type="molecule type" value="Genomic_DNA"/>
</dbReference>
<dbReference type="Proteomes" id="UP000612282">
    <property type="component" value="Unassembled WGS sequence"/>
</dbReference>
<evidence type="ECO:0000313" key="3">
    <source>
        <dbReference type="Proteomes" id="UP000612282"/>
    </source>
</evidence>